<evidence type="ECO:0000313" key="3">
    <source>
        <dbReference type="EnsemblMetazoa" id="XP_016991417.1"/>
    </source>
</evidence>
<dbReference type="RefSeq" id="XP_016991417.1">
    <property type="nucleotide sequence ID" value="XM_017135928.1"/>
</dbReference>
<dbReference type="OMA" id="QANTSCC"/>
<keyword evidence="4" id="KW-1185">Reference proteome</keyword>
<organism evidence="5">
    <name type="scientific">Drosophila rhopaloa</name>
    <name type="common">Fruit fly</name>
    <dbReference type="NCBI Taxonomy" id="1041015"/>
    <lineage>
        <taxon>Eukaryota</taxon>
        <taxon>Metazoa</taxon>
        <taxon>Ecdysozoa</taxon>
        <taxon>Arthropoda</taxon>
        <taxon>Hexapoda</taxon>
        <taxon>Insecta</taxon>
        <taxon>Pterygota</taxon>
        <taxon>Neoptera</taxon>
        <taxon>Endopterygota</taxon>
        <taxon>Diptera</taxon>
        <taxon>Brachycera</taxon>
        <taxon>Muscomorpha</taxon>
        <taxon>Ephydroidea</taxon>
        <taxon>Drosophilidae</taxon>
        <taxon>Drosophila</taxon>
        <taxon>Sophophora</taxon>
    </lineage>
</organism>
<accession>A0A6P4FNX5</accession>
<dbReference type="AlphaFoldDB" id="A0A6P4FNX5"/>
<feature type="domain" description="DUF4788" evidence="2">
    <location>
        <begin position="46"/>
        <end position="216"/>
    </location>
</feature>
<evidence type="ECO:0000256" key="1">
    <source>
        <dbReference type="SAM" id="MobiDB-lite"/>
    </source>
</evidence>
<feature type="region of interest" description="Disordered" evidence="1">
    <location>
        <begin position="1"/>
        <end position="24"/>
    </location>
</feature>
<dbReference type="Pfam" id="PF16032">
    <property type="entry name" value="DUF4788"/>
    <property type="match status" value="1"/>
</dbReference>
<reference evidence="5" key="2">
    <citation type="submission" date="2025-04" db="UniProtKB">
        <authorList>
            <consortium name="RefSeq"/>
        </authorList>
    </citation>
    <scope>IDENTIFICATION</scope>
</reference>
<dbReference type="PANTHER" id="PTHR39079:SF1">
    <property type="entry name" value="GH11706P-RELATED"/>
    <property type="match status" value="1"/>
</dbReference>
<dbReference type="PANTHER" id="PTHR39079">
    <property type="entry name" value="FI08034P-RELATED"/>
    <property type="match status" value="1"/>
</dbReference>
<gene>
    <name evidence="5" type="primary">LOC108053318</name>
    <name evidence="3" type="synonym">108053318</name>
</gene>
<reference evidence="4" key="1">
    <citation type="journal article" date="2021" name="Elife">
        <title>Highly contiguous assemblies of 101 drosophilid genomes.</title>
        <authorList>
            <person name="Kim B.Y."/>
            <person name="Wang J.R."/>
            <person name="Miller D.E."/>
            <person name="Barmina O."/>
            <person name="Delaney E."/>
            <person name="Thompson A."/>
            <person name="Comeault A.A."/>
            <person name="Peede D."/>
            <person name="D'Agostino E.R."/>
            <person name="Pelaez J."/>
            <person name="Aguilar J.M."/>
            <person name="Haji D."/>
            <person name="Matsunaga T."/>
            <person name="Armstrong E.E."/>
            <person name="Zych M."/>
            <person name="Ogawa Y."/>
            <person name="Stamenkovic-Radak M."/>
            <person name="Jelic M."/>
            <person name="Veselinovic M.S."/>
            <person name="Tanaskovic M."/>
            <person name="Eric P."/>
            <person name="Gao J.J."/>
            <person name="Katoh T.K."/>
            <person name="Toda M.J."/>
            <person name="Watabe H."/>
            <person name="Watada M."/>
            <person name="Davis J.S."/>
            <person name="Moyle L.C."/>
            <person name="Manoli G."/>
            <person name="Bertolini E."/>
            <person name="Kostal V."/>
            <person name="Hawley R.S."/>
            <person name="Takahashi A."/>
            <person name="Jones C.D."/>
            <person name="Price D.K."/>
            <person name="Whiteman N."/>
            <person name="Kopp A."/>
            <person name="Matute D.R."/>
            <person name="Petrov D.A."/>
        </authorList>
    </citation>
    <scope>NUCLEOTIDE SEQUENCE [LARGE SCALE GENOMIC DNA]</scope>
</reference>
<name>A0A6P4FNX5_DRORH</name>
<protein>
    <submittedName>
        <fullName evidence="5">Uncharacterized protein LOC108053318</fullName>
    </submittedName>
</protein>
<evidence type="ECO:0000313" key="5">
    <source>
        <dbReference type="RefSeq" id="XP_016991417.1"/>
    </source>
</evidence>
<proteinExistence type="predicted"/>
<feature type="compositionally biased region" description="Basic residues" evidence="1">
    <location>
        <begin position="1"/>
        <end position="16"/>
    </location>
</feature>
<evidence type="ECO:0000259" key="2">
    <source>
        <dbReference type="Pfam" id="PF16032"/>
    </source>
</evidence>
<dbReference type="InterPro" id="IPR031992">
    <property type="entry name" value="DUF4788"/>
</dbReference>
<evidence type="ECO:0000313" key="4">
    <source>
        <dbReference type="Proteomes" id="UP001652680"/>
    </source>
</evidence>
<reference evidence="3" key="3">
    <citation type="submission" date="2025-05" db="UniProtKB">
        <authorList>
            <consortium name="EnsemblMetazoa"/>
        </authorList>
    </citation>
    <scope>IDENTIFICATION</scope>
</reference>
<dbReference type="EnsemblMetazoa" id="XM_017135928.2">
    <property type="protein sequence ID" value="XP_016991417.1"/>
    <property type="gene ID" value="LOC108053318"/>
</dbReference>
<sequence>MGKKGNKDKKGKKKGKSVLIPKNVEPPVPPEPVFERTVPFFSFDLIITRLEVKGVVLADPRKLLVKVTFGDKNLSLTASRTNITEFKPNASLNFQAEPPNLAQKVEESGLNFEVEYDNQVVGLGQVLLPKRLTGRIKLDMKAFSYTSTCPLELAKKPVGNLEFLCKLFIKCGEYAREGETCPNLNKNISPKDIVFVIGKSQPNTSSCDPCRNVLEIDARKHKDYTIQANSSRK</sequence>
<dbReference type="Proteomes" id="UP001652680">
    <property type="component" value="Unassembled WGS sequence"/>
</dbReference>
<dbReference type="GeneID" id="108053318"/>
<dbReference type="OrthoDB" id="7854289at2759"/>